<evidence type="ECO:0000256" key="1">
    <source>
        <dbReference type="ARBA" id="ARBA00022723"/>
    </source>
</evidence>
<evidence type="ECO:0000256" key="4">
    <source>
        <dbReference type="SAM" id="MobiDB-lite"/>
    </source>
</evidence>
<gene>
    <name evidence="6" type="ORF">BDD14_2190</name>
</gene>
<feature type="binding site" evidence="3">
    <location>
        <position position="361"/>
    </location>
    <ligand>
        <name>Mn(2+)</name>
        <dbReference type="ChEBI" id="CHEBI:29035"/>
        <label>2</label>
    </ligand>
</feature>
<dbReference type="PROSITE" id="PS51318">
    <property type="entry name" value="TAT"/>
    <property type="match status" value="1"/>
</dbReference>
<accession>A0A4Q7YUS3</accession>
<feature type="domain" description="Cupin type-1" evidence="5">
    <location>
        <begin position="269"/>
        <end position="411"/>
    </location>
</feature>
<protein>
    <submittedName>
        <fullName evidence="6">Oxalate decarboxylase</fullName>
    </submittedName>
</protein>
<keyword evidence="7" id="KW-1185">Reference proteome</keyword>
<keyword evidence="3" id="KW-0464">Manganese</keyword>
<dbReference type="AlphaFoldDB" id="A0A4Q7YUS3"/>
<dbReference type="InterPro" id="IPR014710">
    <property type="entry name" value="RmlC-like_jellyroll"/>
</dbReference>
<dbReference type="InterPro" id="IPR011051">
    <property type="entry name" value="RmlC_Cupin_sf"/>
</dbReference>
<keyword evidence="1 3" id="KW-0479">Metal-binding</keyword>
<dbReference type="OrthoDB" id="1973590at2"/>
<feature type="binding site" evidence="3">
    <location>
        <position position="322"/>
    </location>
    <ligand>
        <name>Mn(2+)</name>
        <dbReference type="ChEBI" id="CHEBI:29035"/>
        <label>2</label>
    </ligand>
</feature>
<comment type="cofactor">
    <cofactor evidence="3">
        <name>Mn(2+)</name>
        <dbReference type="ChEBI" id="CHEBI:29035"/>
    </cofactor>
    <text evidence="3">Binds 2 manganese ions per subunit.</text>
</comment>
<dbReference type="InterPro" id="IPR006045">
    <property type="entry name" value="Cupin_1"/>
</dbReference>
<dbReference type="NCBIfam" id="TIGR03404">
    <property type="entry name" value="bicupin_oxalic"/>
    <property type="match status" value="1"/>
</dbReference>
<sequence length="423" mass="46422">MSDQNGNNPTLDGVSRRSFLGGVGSAALATVAMAGLTAHAQEREDTRKAEGDHSSSDPGPENQVLLKQNRNTNTPPPTDHGEIGPIWYSFDLARKRVEEGGWTHQVTQRELPSSKDLAGVNMRLTSGSFRELHWHTANEWAFMEYGKARVTVLNPDGTMFIDDIGEGDLWFFPAGYPHSIQGLGADGCQFLLVFDEGNFSEDNTFLLSEFVAHTPPDVLMKNSNLSATDIAKLPKEQLYIFPAELPQSLAADRAAIGGSRVQAPQQYTFKMASMEPTKKTAGGEVRIVDSRNFPVSTSVAAGLVRLKPGAIRELHWHPNASEWQFWLAGSGRMTIVMPDGRARTMDFNANDVGFVPAVAGHYIENTGDTDVVFLEMFKAPQFLDVSLNNWIRRMPPEMATAHLNLDAAALKKIPSEKQEIIAG</sequence>
<evidence type="ECO:0000313" key="6">
    <source>
        <dbReference type="EMBL" id="RZU40719.1"/>
    </source>
</evidence>
<dbReference type="PANTHER" id="PTHR35848:SF9">
    <property type="entry name" value="SLL1358 PROTEIN"/>
    <property type="match status" value="1"/>
</dbReference>
<feature type="compositionally biased region" description="Basic and acidic residues" evidence="4">
    <location>
        <begin position="40"/>
        <end position="55"/>
    </location>
</feature>
<feature type="binding site" evidence="3">
    <location>
        <position position="139"/>
    </location>
    <ligand>
        <name>Mn(2+)</name>
        <dbReference type="ChEBI" id="CHEBI:29035"/>
        <label>1</label>
    </ligand>
</feature>
<name>A0A4Q7YUS3_9BACT</name>
<dbReference type="GO" id="GO:0033609">
    <property type="term" value="P:oxalate metabolic process"/>
    <property type="evidence" value="ECO:0007669"/>
    <property type="project" value="InterPro"/>
</dbReference>
<feature type="binding site" evidence="3">
    <location>
        <position position="315"/>
    </location>
    <ligand>
        <name>Mn(2+)</name>
        <dbReference type="ChEBI" id="CHEBI:29035"/>
        <label>2</label>
    </ligand>
</feature>
<dbReference type="GO" id="GO:0046872">
    <property type="term" value="F:metal ion binding"/>
    <property type="evidence" value="ECO:0007669"/>
    <property type="project" value="UniProtKB-KW"/>
</dbReference>
<feature type="domain" description="Cupin type-1" evidence="5">
    <location>
        <begin position="90"/>
        <end position="231"/>
    </location>
</feature>
<feature type="binding site" evidence="3">
    <location>
        <position position="317"/>
    </location>
    <ligand>
        <name>Mn(2+)</name>
        <dbReference type="ChEBI" id="CHEBI:29035"/>
        <label>2</label>
    </ligand>
</feature>
<organism evidence="6 7">
    <name type="scientific">Edaphobacter modestus</name>
    <dbReference type="NCBI Taxonomy" id="388466"/>
    <lineage>
        <taxon>Bacteria</taxon>
        <taxon>Pseudomonadati</taxon>
        <taxon>Acidobacteriota</taxon>
        <taxon>Terriglobia</taxon>
        <taxon>Terriglobales</taxon>
        <taxon>Acidobacteriaceae</taxon>
        <taxon>Edaphobacter</taxon>
    </lineage>
</organism>
<dbReference type="RefSeq" id="WP_130418748.1">
    <property type="nucleotide sequence ID" value="NZ_SHKW01000001.1"/>
</dbReference>
<proteinExistence type="predicted"/>
<dbReference type="SMART" id="SM00835">
    <property type="entry name" value="Cupin_1"/>
    <property type="match status" value="2"/>
</dbReference>
<dbReference type="InterPro" id="IPR031311">
    <property type="entry name" value="CHIT_BIND_RR_consensus"/>
</dbReference>
<dbReference type="Proteomes" id="UP000292958">
    <property type="component" value="Unassembled WGS sequence"/>
</dbReference>
<evidence type="ECO:0000313" key="7">
    <source>
        <dbReference type="Proteomes" id="UP000292958"/>
    </source>
</evidence>
<feature type="binding site" evidence="3">
    <location>
        <position position="178"/>
    </location>
    <ligand>
        <name>Mn(2+)</name>
        <dbReference type="ChEBI" id="CHEBI:29035"/>
        <label>1</label>
    </ligand>
</feature>
<evidence type="ECO:0000256" key="2">
    <source>
        <dbReference type="PIRSR" id="PIRSR617774-1"/>
    </source>
</evidence>
<dbReference type="InterPro" id="IPR006311">
    <property type="entry name" value="TAT_signal"/>
</dbReference>
<dbReference type="PANTHER" id="PTHR35848">
    <property type="entry name" value="OXALATE-BINDING PROTEIN"/>
    <property type="match status" value="1"/>
</dbReference>
<dbReference type="InterPro" id="IPR051610">
    <property type="entry name" value="GPI/OXD"/>
</dbReference>
<dbReference type="SUPFAM" id="SSF51182">
    <property type="entry name" value="RmlC-like cupins"/>
    <property type="match status" value="1"/>
</dbReference>
<comment type="caution">
    <text evidence="6">The sequence shown here is derived from an EMBL/GenBank/DDBJ whole genome shotgun (WGS) entry which is preliminary data.</text>
</comment>
<dbReference type="EMBL" id="SHKW01000001">
    <property type="protein sequence ID" value="RZU40719.1"/>
    <property type="molecule type" value="Genomic_DNA"/>
</dbReference>
<evidence type="ECO:0000256" key="3">
    <source>
        <dbReference type="PIRSR" id="PIRSR617774-2"/>
    </source>
</evidence>
<dbReference type="Pfam" id="PF00190">
    <property type="entry name" value="Cupin_1"/>
    <property type="match status" value="2"/>
</dbReference>
<dbReference type="CDD" id="cd20304">
    <property type="entry name" value="cupin_OxDC_N"/>
    <property type="match status" value="1"/>
</dbReference>
<feature type="region of interest" description="Disordered" evidence="4">
    <location>
        <begin position="37"/>
        <end position="84"/>
    </location>
</feature>
<feature type="binding site" evidence="3">
    <location>
        <position position="135"/>
    </location>
    <ligand>
        <name>Mn(2+)</name>
        <dbReference type="ChEBI" id="CHEBI:29035"/>
        <label>1</label>
    </ligand>
</feature>
<feature type="active site" description="Proton donor" evidence="2">
    <location>
        <position position="375"/>
    </location>
</feature>
<dbReference type="PROSITE" id="PS00233">
    <property type="entry name" value="CHIT_BIND_RR_1"/>
    <property type="match status" value="1"/>
</dbReference>
<reference evidence="6 7" key="1">
    <citation type="submission" date="2019-02" db="EMBL/GenBank/DDBJ databases">
        <title>Genomic Encyclopedia of Archaeal and Bacterial Type Strains, Phase II (KMG-II): from individual species to whole genera.</title>
        <authorList>
            <person name="Goeker M."/>
        </authorList>
    </citation>
    <scope>NUCLEOTIDE SEQUENCE [LARGE SCALE GENOMIC DNA]</scope>
    <source>
        <strain evidence="6 7">DSM 18101</strain>
    </source>
</reference>
<evidence type="ECO:0000259" key="5">
    <source>
        <dbReference type="SMART" id="SM00835"/>
    </source>
</evidence>
<dbReference type="InterPro" id="IPR017774">
    <property type="entry name" value="Bicupin_oxalate_deCO2ase/Oxase"/>
</dbReference>
<dbReference type="CDD" id="cd20305">
    <property type="entry name" value="cupin_OxDC_C"/>
    <property type="match status" value="1"/>
</dbReference>
<feature type="binding site" evidence="3">
    <location>
        <position position="133"/>
    </location>
    <ligand>
        <name>Mn(2+)</name>
        <dbReference type="ChEBI" id="CHEBI:29035"/>
        <label>1</label>
    </ligand>
</feature>
<dbReference type="Gene3D" id="2.60.120.10">
    <property type="entry name" value="Jelly Rolls"/>
    <property type="match status" value="2"/>
</dbReference>